<evidence type="ECO:0000313" key="1">
    <source>
        <dbReference type="EMBL" id="KKM97614.1"/>
    </source>
</evidence>
<name>A0A0F9LR96_9ZZZZ</name>
<protein>
    <submittedName>
        <fullName evidence="1">Uncharacterized protein</fullName>
    </submittedName>
</protein>
<organism evidence="1">
    <name type="scientific">marine sediment metagenome</name>
    <dbReference type="NCBI Taxonomy" id="412755"/>
    <lineage>
        <taxon>unclassified sequences</taxon>
        <taxon>metagenomes</taxon>
        <taxon>ecological metagenomes</taxon>
    </lineage>
</organism>
<proteinExistence type="predicted"/>
<sequence length="948" mass="101978">MPEYVLPQALVFQEFQLVPTALVVPLRATPVGPQYALFRYSDSDEKPGILVAGSYNPDADESFAWPGRPAGSVVDFDYTKVYMDDALLLYYSDAVGAGSEIRAVAGYRNRVRFDALVLQTKNGFDRSGVFGDRDVSPGDVLDIVASACGDPYRVRTQILELLADPVPAVIGDADADVSNKANLVVGGTQQQSAGAYNQVYASDVDASAYDGRDDGQVQETYKVMVVSGSAGGDAETAVLRVTALSGTESAVEITPSDFGTPTAIGSRGLLVTFNNTGSSSSSSGQDDIDPDDFVAGQEWTITAQQDYEAPEGESGGVYLGAADTVYIVEVIKGGDFGTAQIRVTTNTGIDSSGPTTVPALDTALPIGTQGTTFKFTAADNGLCKGERFTVPVEAAGIGAVKTAVVSTPLSPALRGICEVDLGGGSSSSSSGTPPDLSVDFFIKVDIEVTENRLGFAPLINWEQSETEITLKTGIVAYDASWTVGGVLQPLPVKDGKVYAHYRALVQQWVSTIGTLDDVALIEDTFDQAPIVHPDNPLVYGVYNALLNANGTDVKFTAVGASSPIELEDWLETLEVLKGRDDVYSLVPLTFDKQVQDAFVAHAEAMSAADVGRWRIVWLCAEASTEKSIYVESTALGADSGDPVLATITDDPETSGTQYTLLSAEGEHFITDSDADVAVGDIVRAQYQDDGFGNLTYQEYVIDAILNDEDLRLHTGPSAPVNTPSKVEIWRNLNRTQIATEQALKPGLWSTRRAYLVWPDEIGNAGMTVAGYFLCCSLAGLRSASLPHRPLTNVEIIGWDDLSRTTEFFNEPQLNILAASGYWIVTQDPNDGQVFTRHQLSTNNLDLNRREQSVTTNVDSISYTFLRRLAIYIGRGNVTPVMIGIVEGEILSILDYYSNFVVQDILGPQVISYGIRQLEQHPLLKDRILAVVDLEIPYPLNNIELHLVV</sequence>
<dbReference type="EMBL" id="LAZR01005726">
    <property type="protein sequence ID" value="KKM97614.1"/>
    <property type="molecule type" value="Genomic_DNA"/>
</dbReference>
<gene>
    <name evidence="1" type="ORF">LCGC14_1166280</name>
</gene>
<dbReference type="AlphaFoldDB" id="A0A0F9LR96"/>
<accession>A0A0F9LR96</accession>
<comment type="caution">
    <text evidence="1">The sequence shown here is derived from an EMBL/GenBank/DDBJ whole genome shotgun (WGS) entry which is preliminary data.</text>
</comment>
<reference evidence="1" key="1">
    <citation type="journal article" date="2015" name="Nature">
        <title>Complex archaea that bridge the gap between prokaryotes and eukaryotes.</title>
        <authorList>
            <person name="Spang A."/>
            <person name="Saw J.H."/>
            <person name="Jorgensen S.L."/>
            <person name="Zaremba-Niedzwiedzka K."/>
            <person name="Martijn J."/>
            <person name="Lind A.E."/>
            <person name="van Eijk R."/>
            <person name="Schleper C."/>
            <person name="Guy L."/>
            <person name="Ettema T.J."/>
        </authorList>
    </citation>
    <scope>NUCLEOTIDE SEQUENCE</scope>
</reference>